<evidence type="ECO:0000256" key="6">
    <source>
        <dbReference type="ARBA" id="ARBA00023306"/>
    </source>
</evidence>
<keyword evidence="3" id="KW-0132">Cell division</keyword>
<name>A0A0L8JFS7_STRVR</name>
<dbReference type="InterPro" id="IPR006776">
    <property type="entry name" value="SsgB"/>
</dbReference>
<evidence type="ECO:0000256" key="3">
    <source>
        <dbReference type="ARBA" id="ARBA00022618"/>
    </source>
</evidence>
<comment type="caution">
    <text evidence="7">The sequence shown here is derived from an EMBL/GenBank/DDBJ whole genome shotgun (WGS) entry which is preliminary data.</text>
</comment>
<reference evidence="7 8" key="1">
    <citation type="submission" date="2015-06" db="EMBL/GenBank/DDBJ databases">
        <authorList>
            <person name="Hoefler B.C."/>
            <person name="Straight P.D."/>
        </authorList>
    </citation>
    <scope>NUCLEOTIDE SEQUENCE [LARGE SCALE GENOMIC DNA]</scope>
    <source>
        <strain evidence="7 8">NRRL 3427</strain>
    </source>
</reference>
<protein>
    <recommendedName>
        <fullName evidence="9">Sporulation and cell division protein SsgA</fullName>
    </recommendedName>
</protein>
<keyword evidence="4" id="KW-0749">Sporulation</keyword>
<evidence type="ECO:0008006" key="9">
    <source>
        <dbReference type="Google" id="ProtNLM"/>
    </source>
</evidence>
<evidence type="ECO:0000313" key="8">
    <source>
        <dbReference type="Proteomes" id="UP000037023"/>
    </source>
</evidence>
<dbReference type="Proteomes" id="UP000037023">
    <property type="component" value="Unassembled WGS sequence"/>
</dbReference>
<dbReference type="InterPro" id="IPR038658">
    <property type="entry name" value="SsgB_sf"/>
</dbReference>
<evidence type="ECO:0000256" key="4">
    <source>
        <dbReference type="ARBA" id="ARBA00022969"/>
    </source>
</evidence>
<dbReference type="PATRIC" id="fig|1938.6.peg.6835"/>
<sequence length="118" mass="12800">MPLPAELHYGVFDPYAVRLSLMPPVQPPVTWVFARELLTEGTMRPTGSGDVLVVPGDGHHSRSLRVILRNSTGTALIDLEAARVALFLQQTFALVPVGTENNHLDLDGAIHALTGRTH</sequence>
<gene>
    <name evidence="7" type="ORF">ADK34_31800</name>
</gene>
<dbReference type="AlphaFoldDB" id="A0A0L8JFS7"/>
<evidence type="ECO:0000256" key="2">
    <source>
        <dbReference type="ARBA" id="ARBA00009323"/>
    </source>
</evidence>
<comment type="similarity">
    <text evidence="2">Belongs to the SsgA family.</text>
</comment>
<dbReference type="GO" id="GO:0030435">
    <property type="term" value="P:sporulation resulting in formation of a cellular spore"/>
    <property type="evidence" value="ECO:0007669"/>
    <property type="project" value="UniProtKB-KW"/>
</dbReference>
<keyword evidence="6" id="KW-0131">Cell cycle</keyword>
<dbReference type="EMBL" id="LGUP01000381">
    <property type="protein sequence ID" value="KOG12533.1"/>
    <property type="molecule type" value="Genomic_DNA"/>
</dbReference>
<evidence type="ECO:0000313" key="7">
    <source>
        <dbReference type="EMBL" id="KOG12533.1"/>
    </source>
</evidence>
<organism evidence="7 8">
    <name type="scientific">Streptomyces viridochromogenes</name>
    <dbReference type="NCBI Taxonomy" id="1938"/>
    <lineage>
        <taxon>Bacteria</taxon>
        <taxon>Bacillati</taxon>
        <taxon>Actinomycetota</taxon>
        <taxon>Actinomycetes</taxon>
        <taxon>Kitasatosporales</taxon>
        <taxon>Streptomycetaceae</taxon>
        <taxon>Streptomyces</taxon>
    </lineage>
</organism>
<proteinExistence type="inferred from homology"/>
<dbReference type="GO" id="GO:0030428">
    <property type="term" value="C:cell septum"/>
    <property type="evidence" value="ECO:0007669"/>
    <property type="project" value="UniProtKB-SubCell"/>
</dbReference>
<dbReference type="GO" id="GO:0000917">
    <property type="term" value="P:division septum assembly"/>
    <property type="evidence" value="ECO:0007669"/>
    <property type="project" value="UniProtKB-KW"/>
</dbReference>
<evidence type="ECO:0000256" key="5">
    <source>
        <dbReference type="ARBA" id="ARBA00023210"/>
    </source>
</evidence>
<dbReference type="Gene3D" id="2.30.31.20">
    <property type="entry name" value="Sporulation-specific cell division protein SsgB"/>
    <property type="match status" value="1"/>
</dbReference>
<dbReference type="Pfam" id="PF04686">
    <property type="entry name" value="SsgA"/>
    <property type="match status" value="1"/>
</dbReference>
<keyword evidence="5" id="KW-0717">Septation</keyword>
<accession>A0A0L8JFS7</accession>
<comment type="subcellular location">
    <subcellularLocation>
        <location evidence="1">Cell septum</location>
    </subcellularLocation>
</comment>
<evidence type="ECO:0000256" key="1">
    <source>
        <dbReference type="ARBA" id="ARBA00004431"/>
    </source>
</evidence>